<evidence type="ECO:0000313" key="4">
    <source>
        <dbReference type="EMBL" id="ORY37034.1"/>
    </source>
</evidence>
<evidence type="ECO:0000256" key="2">
    <source>
        <dbReference type="SAM" id="Phobius"/>
    </source>
</evidence>
<dbReference type="GO" id="GO:0071261">
    <property type="term" value="C:Ssh1 translocon complex"/>
    <property type="evidence" value="ECO:0007669"/>
    <property type="project" value="EnsemblFungi"/>
</dbReference>
<accession>A0A1Y2BQM3</accession>
<feature type="transmembrane region" description="Helical" evidence="2">
    <location>
        <begin position="110"/>
        <end position="129"/>
    </location>
</feature>
<dbReference type="InterPro" id="IPR002208">
    <property type="entry name" value="SecY/SEC61-alpha"/>
</dbReference>
<dbReference type="InterPro" id="IPR019561">
    <property type="entry name" value="Translocon_Sec61/SecY_plug_dom"/>
</dbReference>
<comment type="similarity">
    <text evidence="1">Belongs to the SecY/SEC61-alpha family.</text>
</comment>
<gene>
    <name evidence="4" type="ORF">BCR33DRAFT_721677</name>
</gene>
<sequence>MVLEKVGYTVLAGVAYLAMAQMPLAGIEQTTSDPLYWLRPVLGGTKGSILDFGVSSIVASTYGLNLLYAAGYLNRALFGNLQKHVAMLLVIAQALFATFGGVYGTGLAPFTLGLLFTQLVGAGFFAIYLDQAIQKGYGFGTGYNTYIALHIVAEFLWGAFSFRSFQTGKGTEYEGAIVALVQLVIGRRDKFRAVKEAFYRSNLPNIATLLIKVAAIGTTIYFQSTRYEVAIQHSLHRQNGGKYPIKLLYTASAPLLVVSTVIGFYTFISQVLFGLLPNNILVRVFGVWKSFDKNPQRFPSSGLAVLLTPPRHFFSIIHPISLINFAIYAAIFTAACIYISFVWPEAAGNNAKDVSKTLEAQSLVIPGRREGSIYKEMKKLIPQVSTTGGAILALIALAGDLLGSYGTGTSSVLVIVIAYQFFEIIAIDYQNRGPGETLCNPLNNP</sequence>
<dbReference type="GO" id="GO:0015031">
    <property type="term" value="P:protein transport"/>
    <property type="evidence" value="ECO:0007669"/>
    <property type="project" value="InterPro"/>
</dbReference>
<feature type="transmembrane region" description="Helical" evidence="2">
    <location>
        <begin position="49"/>
        <end position="73"/>
    </location>
</feature>
<name>A0A1Y2BQM3_9FUNG</name>
<comment type="caution">
    <text evidence="4">The sequence shown here is derived from an EMBL/GenBank/DDBJ whole genome shotgun (WGS) entry which is preliminary data.</text>
</comment>
<proteinExistence type="inferred from homology"/>
<dbReference type="Gene3D" id="1.10.3370.10">
    <property type="entry name" value="SecY subunit domain"/>
    <property type="match status" value="1"/>
</dbReference>
<keyword evidence="2" id="KW-0812">Transmembrane</keyword>
<keyword evidence="2" id="KW-1133">Transmembrane helix</keyword>
<feature type="transmembrane region" description="Helical" evidence="2">
    <location>
        <begin position="405"/>
        <end position="422"/>
    </location>
</feature>
<dbReference type="SUPFAM" id="SSF103491">
    <property type="entry name" value="Preprotein translocase SecY subunit"/>
    <property type="match status" value="1"/>
</dbReference>
<feature type="transmembrane region" description="Helical" evidence="2">
    <location>
        <begin position="247"/>
        <end position="268"/>
    </location>
</feature>
<reference evidence="4 5" key="1">
    <citation type="submission" date="2016-07" db="EMBL/GenBank/DDBJ databases">
        <title>Pervasive Adenine N6-methylation of Active Genes in Fungi.</title>
        <authorList>
            <consortium name="DOE Joint Genome Institute"/>
            <person name="Mondo S.J."/>
            <person name="Dannebaum R.O."/>
            <person name="Kuo R.C."/>
            <person name="Labutti K."/>
            <person name="Haridas S."/>
            <person name="Kuo A."/>
            <person name="Salamov A."/>
            <person name="Ahrendt S.R."/>
            <person name="Lipzen A."/>
            <person name="Sullivan W."/>
            <person name="Andreopoulos W.B."/>
            <person name="Clum A."/>
            <person name="Lindquist E."/>
            <person name="Daum C."/>
            <person name="Ramamoorthy G.K."/>
            <person name="Gryganskyi A."/>
            <person name="Culley D."/>
            <person name="Magnuson J.K."/>
            <person name="James T.Y."/>
            <person name="O'Malley M.A."/>
            <person name="Stajich J.E."/>
            <person name="Spatafora J.W."/>
            <person name="Visel A."/>
            <person name="Grigoriev I.V."/>
        </authorList>
    </citation>
    <scope>NUCLEOTIDE SEQUENCE [LARGE SCALE GENOMIC DNA]</scope>
    <source>
        <strain evidence="4 5">JEL800</strain>
    </source>
</reference>
<keyword evidence="5" id="KW-1185">Reference proteome</keyword>
<dbReference type="GO" id="GO:0006614">
    <property type="term" value="P:SRP-dependent cotranslational protein targeting to membrane"/>
    <property type="evidence" value="ECO:0007669"/>
    <property type="project" value="EnsemblFungi"/>
</dbReference>
<dbReference type="InterPro" id="IPR023201">
    <property type="entry name" value="SecY_dom_sf"/>
</dbReference>
<evidence type="ECO:0000259" key="3">
    <source>
        <dbReference type="Pfam" id="PF10559"/>
    </source>
</evidence>
<dbReference type="PANTHER" id="PTHR10906">
    <property type="entry name" value="SECY/SEC61-ALPHA FAMILY MEMBER"/>
    <property type="match status" value="1"/>
</dbReference>
<dbReference type="Proteomes" id="UP000193642">
    <property type="component" value="Unassembled WGS sequence"/>
</dbReference>
<dbReference type="EMBL" id="MCGO01000052">
    <property type="protein sequence ID" value="ORY37034.1"/>
    <property type="molecule type" value="Genomic_DNA"/>
</dbReference>
<dbReference type="STRING" id="329046.A0A1Y2BQM3"/>
<evidence type="ECO:0000256" key="1">
    <source>
        <dbReference type="RuleBase" id="RU004349"/>
    </source>
</evidence>
<dbReference type="Pfam" id="PF10559">
    <property type="entry name" value="Plug_translocon"/>
    <property type="match status" value="1"/>
</dbReference>
<feature type="domain" description="Translocon Sec61/SecY plug" evidence="3">
    <location>
        <begin position="14"/>
        <end position="47"/>
    </location>
</feature>
<evidence type="ECO:0000313" key="5">
    <source>
        <dbReference type="Proteomes" id="UP000193642"/>
    </source>
</evidence>
<feature type="transmembrane region" description="Helical" evidence="2">
    <location>
        <begin position="380"/>
        <end position="399"/>
    </location>
</feature>
<dbReference type="OrthoDB" id="420669at2759"/>
<dbReference type="GO" id="GO:0005048">
    <property type="term" value="F:signal sequence binding"/>
    <property type="evidence" value="ECO:0007669"/>
    <property type="project" value="EnsemblFungi"/>
</dbReference>
<dbReference type="PIRSF" id="PIRSF004557">
    <property type="entry name" value="SecY"/>
    <property type="match status" value="1"/>
</dbReference>
<feature type="transmembrane region" description="Helical" evidence="2">
    <location>
        <begin position="316"/>
        <end position="343"/>
    </location>
</feature>
<keyword evidence="2" id="KW-0472">Membrane</keyword>
<organism evidence="4 5">
    <name type="scientific">Rhizoclosmatium globosum</name>
    <dbReference type="NCBI Taxonomy" id="329046"/>
    <lineage>
        <taxon>Eukaryota</taxon>
        <taxon>Fungi</taxon>
        <taxon>Fungi incertae sedis</taxon>
        <taxon>Chytridiomycota</taxon>
        <taxon>Chytridiomycota incertae sedis</taxon>
        <taxon>Chytridiomycetes</taxon>
        <taxon>Chytridiales</taxon>
        <taxon>Chytriomycetaceae</taxon>
        <taxon>Rhizoclosmatium</taxon>
    </lineage>
</organism>
<protein>
    <submittedName>
        <fullName evidence="4">SecY protein</fullName>
    </submittedName>
</protein>
<feature type="transmembrane region" description="Helical" evidence="2">
    <location>
        <begin position="85"/>
        <end position="104"/>
    </location>
</feature>
<dbReference type="Pfam" id="PF00344">
    <property type="entry name" value="SecY"/>
    <property type="match status" value="1"/>
</dbReference>
<dbReference type="AlphaFoldDB" id="A0A1Y2BQM3"/>